<dbReference type="Proteomes" id="UP000663856">
    <property type="component" value="Unassembled WGS sequence"/>
</dbReference>
<protein>
    <recommendedName>
        <fullName evidence="2">Integrase catalytic domain-containing protein</fullName>
    </recommendedName>
</protein>
<dbReference type="GO" id="GO:0015074">
    <property type="term" value="P:DNA integration"/>
    <property type="evidence" value="ECO:0007669"/>
    <property type="project" value="InterPro"/>
</dbReference>
<dbReference type="AlphaFoldDB" id="A0A816MR25"/>
<dbReference type="InterPro" id="IPR012337">
    <property type="entry name" value="RNaseH-like_sf"/>
</dbReference>
<feature type="region of interest" description="Disordered" evidence="1">
    <location>
        <begin position="36"/>
        <end position="59"/>
    </location>
</feature>
<dbReference type="InterPro" id="IPR041588">
    <property type="entry name" value="Integrase_H2C2"/>
</dbReference>
<feature type="domain" description="Integrase catalytic" evidence="2">
    <location>
        <begin position="176"/>
        <end position="335"/>
    </location>
</feature>
<dbReference type="EMBL" id="CAJNRF010001697">
    <property type="protein sequence ID" value="CAF2022649.1"/>
    <property type="molecule type" value="Genomic_DNA"/>
</dbReference>
<dbReference type="Gene3D" id="3.30.420.10">
    <property type="entry name" value="Ribonuclease H-like superfamily/Ribonuclease H"/>
    <property type="match status" value="1"/>
</dbReference>
<feature type="compositionally biased region" description="Polar residues" evidence="1">
    <location>
        <begin position="40"/>
        <end position="51"/>
    </location>
</feature>
<evidence type="ECO:0000313" key="4">
    <source>
        <dbReference type="Proteomes" id="UP000663856"/>
    </source>
</evidence>
<comment type="caution">
    <text evidence="3">The sequence shown here is derived from an EMBL/GenBank/DDBJ whole genome shotgun (WGS) entry which is preliminary data.</text>
</comment>
<evidence type="ECO:0000313" key="3">
    <source>
        <dbReference type="EMBL" id="CAF2022649.1"/>
    </source>
</evidence>
<dbReference type="PANTHER" id="PTHR37984:SF15">
    <property type="entry name" value="INTEGRASE CATALYTIC DOMAIN-CONTAINING PROTEIN"/>
    <property type="match status" value="1"/>
</dbReference>
<evidence type="ECO:0000259" key="2">
    <source>
        <dbReference type="PROSITE" id="PS50994"/>
    </source>
</evidence>
<proteinExistence type="predicted"/>
<dbReference type="PANTHER" id="PTHR37984">
    <property type="entry name" value="PROTEIN CBG26694"/>
    <property type="match status" value="1"/>
</dbReference>
<gene>
    <name evidence="3" type="ORF">WKI299_LOCUS5879</name>
</gene>
<sequence>MLFDREPLATVTVPVVESPFLNAVITRSKNKEMLQQQLLSHQSPPTNTPKTDSSIISSNDAAASPYSSYNYFDIERIKEGQVNDPNIQQKINEIRDKVITSYTFDDGLLYKLMPMHVSNKRKIKVIYLPISMVDSLLKAYHDIPLAGHFGVKRTYFKLKNKFCRIKKPGKLCPIATPDGPFQLIGIDFCGPFKRTHCENRYVLCITDYFARWVDAITLPNCSVQTTVQTIFNDYICRYGVSKSILSDQGIHFNNQLMDSMPKLIGYNHIFSTVYHPQSSRMVERCNATFVPQLAKLHDHENNDWDEYLSPPRLPIDKPEFTYLFHKPNDYYAQLEKEFKHYSQTRPYDHYSTTIEI</sequence>
<reference evidence="3" key="1">
    <citation type="submission" date="2021-02" db="EMBL/GenBank/DDBJ databases">
        <authorList>
            <person name="Nowell W R."/>
        </authorList>
    </citation>
    <scope>NUCLEOTIDE SEQUENCE</scope>
</reference>
<dbReference type="Gene3D" id="1.10.340.70">
    <property type="match status" value="1"/>
</dbReference>
<dbReference type="PROSITE" id="PS50994">
    <property type="entry name" value="INTEGRASE"/>
    <property type="match status" value="1"/>
</dbReference>
<accession>A0A816MR25</accession>
<evidence type="ECO:0000256" key="1">
    <source>
        <dbReference type="SAM" id="MobiDB-lite"/>
    </source>
</evidence>
<dbReference type="InterPro" id="IPR001584">
    <property type="entry name" value="Integrase_cat-core"/>
</dbReference>
<dbReference type="InterPro" id="IPR036397">
    <property type="entry name" value="RNaseH_sf"/>
</dbReference>
<organism evidence="3 4">
    <name type="scientific">Rotaria magnacalcarata</name>
    <dbReference type="NCBI Taxonomy" id="392030"/>
    <lineage>
        <taxon>Eukaryota</taxon>
        <taxon>Metazoa</taxon>
        <taxon>Spiralia</taxon>
        <taxon>Gnathifera</taxon>
        <taxon>Rotifera</taxon>
        <taxon>Eurotatoria</taxon>
        <taxon>Bdelloidea</taxon>
        <taxon>Philodinida</taxon>
        <taxon>Philodinidae</taxon>
        <taxon>Rotaria</taxon>
    </lineage>
</organism>
<dbReference type="Pfam" id="PF17921">
    <property type="entry name" value="Integrase_H2C2"/>
    <property type="match status" value="1"/>
</dbReference>
<dbReference type="SUPFAM" id="SSF53098">
    <property type="entry name" value="Ribonuclease H-like"/>
    <property type="match status" value="1"/>
</dbReference>
<name>A0A816MR25_9BILA</name>
<dbReference type="InterPro" id="IPR050951">
    <property type="entry name" value="Retrovirus_Pol_polyprotein"/>
</dbReference>
<dbReference type="GO" id="GO:0003676">
    <property type="term" value="F:nucleic acid binding"/>
    <property type="evidence" value="ECO:0007669"/>
    <property type="project" value="InterPro"/>
</dbReference>